<feature type="transmembrane region" description="Helical" evidence="6">
    <location>
        <begin position="146"/>
        <end position="167"/>
    </location>
</feature>
<dbReference type="PANTHER" id="PTHR20855">
    <property type="entry name" value="ADIPOR/PROGESTIN RECEPTOR-RELATED"/>
    <property type="match status" value="1"/>
</dbReference>
<evidence type="ECO:0000256" key="6">
    <source>
        <dbReference type="SAM" id="Phobius"/>
    </source>
</evidence>
<feature type="binding site" evidence="5">
    <location>
        <position position="276"/>
    </location>
    <ligand>
        <name>Zn(2+)</name>
        <dbReference type="ChEBI" id="CHEBI:29105"/>
    </ligand>
</feature>
<feature type="transmembrane region" description="Helical" evidence="6">
    <location>
        <begin position="111"/>
        <end position="134"/>
    </location>
</feature>
<dbReference type="InterPro" id="IPR004254">
    <property type="entry name" value="AdipoR/HlyIII-related"/>
</dbReference>
<gene>
    <name evidence="7" type="ORF">B0T26DRAFT_655720</name>
</gene>
<feature type="transmembrane region" description="Helical" evidence="6">
    <location>
        <begin position="278"/>
        <end position="295"/>
    </location>
</feature>
<feature type="transmembrane region" description="Helical" evidence="6">
    <location>
        <begin position="72"/>
        <end position="91"/>
    </location>
</feature>
<dbReference type="EMBL" id="JAUIRO010000007">
    <property type="protein sequence ID" value="KAK0707088.1"/>
    <property type="molecule type" value="Genomic_DNA"/>
</dbReference>
<keyword evidence="2 6" id="KW-0812">Transmembrane</keyword>
<dbReference type="GO" id="GO:0046872">
    <property type="term" value="F:metal ion binding"/>
    <property type="evidence" value="ECO:0007669"/>
    <property type="project" value="UniProtKB-KW"/>
</dbReference>
<evidence type="ECO:0000256" key="3">
    <source>
        <dbReference type="ARBA" id="ARBA00022989"/>
    </source>
</evidence>
<accession>A0AA40DP82</accession>
<feature type="binding site" evidence="5">
    <location>
        <position position="280"/>
    </location>
    <ligand>
        <name>Zn(2+)</name>
        <dbReference type="ChEBI" id="CHEBI:29105"/>
    </ligand>
</feature>
<evidence type="ECO:0000313" key="7">
    <source>
        <dbReference type="EMBL" id="KAK0707088.1"/>
    </source>
</evidence>
<dbReference type="GO" id="GO:0038023">
    <property type="term" value="F:signaling receptor activity"/>
    <property type="evidence" value="ECO:0007669"/>
    <property type="project" value="TreeGrafter"/>
</dbReference>
<keyword evidence="4 6" id="KW-0472">Membrane</keyword>
<evidence type="ECO:0000256" key="5">
    <source>
        <dbReference type="PIRSR" id="PIRSR604254-1"/>
    </source>
</evidence>
<reference evidence="7" key="1">
    <citation type="submission" date="2023-06" db="EMBL/GenBank/DDBJ databases">
        <title>Genome-scale phylogeny and comparative genomics of the fungal order Sordariales.</title>
        <authorList>
            <consortium name="Lawrence Berkeley National Laboratory"/>
            <person name="Hensen N."/>
            <person name="Bonometti L."/>
            <person name="Westerberg I."/>
            <person name="Brannstrom I.O."/>
            <person name="Guillou S."/>
            <person name="Cros-Aarteil S."/>
            <person name="Calhoun S."/>
            <person name="Haridas S."/>
            <person name="Kuo A."/>
            <person name="Mondo S."/>
            <person name="Pangilinan J."/>
            <person name="Riley R."/>
            <person name="LaButti K."/>
            <person name="Andreopoulos B."/>
            <person name="Lipzen A."/>
            <person name="Chen C."/>
            <person name="Yanf M."/>
            <person name="Daum C."/>
            <person name="Ng V."/>
            <person name="Clum A."/>
            <person name="Steindorff A."/>
            <person name="Ohm R."/>
            <person name="Martin F."/>
            <person name="Silar P."/>
            <person name="Natvig D."/>
            <person name="Lalanne C."/>
            <person name="Gautier V."/>
            <person name="Ament-velasquez S.L."/>
            <person name="Kruys A."/>
            <person name="Hutchinson M.I."/>
            <person name="Powell A.J."/>
            <person name="Barry K."/>
            <person name="Miller A.N."/>
            <person name="Grigoriev I.V."/>
            <person name="Debuchy R."/>
            <person name="Gladieux P."/>
            <person name="Thoren M.H."/>
            <person name="Johannesson H."/>
        </authorList>
    </citation>
    <scope>NUCLEOTIDE SEQUENCE</scope>
    <source>
        <strain evidence="7">SMH2392-1A</strain>
    </source>
</reference>
<dbReference type="AlphaFoldDB" id="A0AA40DP82"/>
<evidence type="ECO:0000256" key="4">
    <source>
        <dbReference type="ARBA" id="ARBA00023136"/>
    </source>
</evidence>
<feature type="transmembrane region" description="Helical" evidence="6">
    <location>
        <begin position="173"/>
        <end position="193"/>
    </location>
</feature>
<comment type="subcellular location">
    <subcellularLocation>
        <location evidence="1">Membrane</location>
        <topology evidence="1">Multi-pass membrane protein</topology>
    </subcellularLocation>
</comment>
<feature type="binding site" evidence="5">
    <location>
        <position position="130"/>
    </location>
    <ligand>
        <name>Zn(2+)</name>
        <dbReference type="ChEBI" id="CHEBI:29105"/>
    </ligand>
</feature>
<dbReference type="GO" id="GO:0006882">
    <property type="term" value="P:intracellular zinc ion homeostasis"/>
    <property type="evidence" value="ECO:0007669"/>
    <property type="project" value="TreeGrafter"/>
</dbReference>
<protein>
    <submittedName>
        <fullName evidence="7">MPR-like GPCR protein</fullName>
    </submittedName>
</protein>
<keyword evidence="8" id="KW-1185">Reference proteome</keyword>
<keyword evidence="5" id="KW-0479">Metal-binding</keyword>
<evidence type="ECO:0000256" key="2">
    <source>
        <dbReference type="ARBA" id="ARBA00022692"/>
    </source>
</evidence>
<dbReference type="Proteomes" id="UP001172101">
    <property type="component" value="Unassembled WGS sequence"/>
</dbReference>
<sequence length="323" mass="35817">MSPTEAKGELEPLLTSPAIATTASTPSQELLLYSEIPVWQQENEYVLSGYRPTSGSLAASVRSLCRLHNETVNIWSHLLGCVLFLFLPVYLCRWHIYQRHPETAGLVDVAVISVYAVGVAVCFALSAAAHAVWNHSILVAHFGKKLDYLGILVLMWSAGIPTIYYGFSCNPELQVLYWSTTSISALGCAVFTFDPRFRQPRFRRWRAALYAGFGFSSLVFVGHGLLLHGWALQKARMSLVWMAWMTLFNLVGVVAYVSRVPERWFPYRFDLFCSSHQIFHVAVMVAGLAHFAGLLDALDVSLLQLAPCVAVGVMADSPRSGLV</sequence>
<dbReference type="PANTHER" id="PTHR20855:SF130">
    <property type="entry name" value="HAEMOLYSIN-III FAMILY PROTEIN"/>
    <property type="match status" value="1"/>
</dbReference>
<name>A0AA40DP82_9PEZI</name>
<proteinExistence type="predicted"/>
<feature type="transmembrane region" description="Helical" evidence="6">
    <location>
        <begin position="238"/>
        <end position="257"/>
    </location>
</feature>
<organism evidence="7 8">
    <name type="scientific">Lasiosphaeria miniovina</name>
    <dbReference type="NCBI Taxonomy" id="1954250"/>
    <lineage>
        <taxon>Eukaryota</taxon>
        <taxon>Fungi</taxon>
        <taxon>Dikarya</taxon>
        <taxon>Ascomycota</taxon>
        <taxon>Pezizomycotina</taxon>
        <taxon>Sordariomycetes</taxon>
        <taxon>Sordariomycetidae</taxon>
        <taxon>Sordariales</taxon>
        <taxon>Lasiosphaeriaceae</taxon>
        <taxon>Lasiosphaeria</taxon>
    </lineage>
</organism>
<evidence type="ECO:0000256" key="1">
    <source>
        <dbReference type="ARBA" id="ARBA00004141"/>
    </source>
</evidence>
<dbReference type="RefSeq" id="XP_060292182.1">
    <property type="nucleotide sequence ID" value="XM_060438645.1"/>
</dbReference>
<comment type="caution">
    <text evidence="7">The sequence shown here is derived from an EMBL/GenBank/DDBJ whole genome shotgun (WGS) entry which is preliminary data.</text>
</comment>
<dbReference type="Pfam" id="PF03006">
    <property type="entry name" value="HlyIII"/>
    <property type="match status" value="1"/>
</dbReference>
<feature type="transmembrane region" description="Helical" evidence="6">
    <location>
        <begin position="205"/>
        <end position="226"/>
    </location>
</feature>
<keyword evidence="3 6" id="KW-1133">Transmembrane helix</keyword>
<keyword evidence="5" id="KW-0862">Zinc</keyword>
<dbReference type="GeneID" id="85321915"/>
<evidence type="ECO:0000313" key="8">
    <source>
        <dbReference type="Proteomes" id="UP001172101"/>
    </source>
</evidence>
<dbReference type="GO" id="GO:0016020">
    <property type="term" value="C:membrane"/>
    <property type="evidence" value="ECO:0007669"/>
    <property type="project" value="UniProtKB-SubCell"/>
</dbReference>